<evidence type="ECO:0000256" key="2">
    <source>
        <dbReference type="ARBA" id="ARBA00022473"/>
    </source>
</evidence>
<dbReference type="SMART" id="SM00389">
    <property type="entry name" value="HOX"/>
    <property type="match status" value="1"/>
</dbReference>
<dbReference type="RefSeq" id="XP_010259966.1">
    <property type="nucleotide sequence ID" value="XM_010261664.2"/>
</dbReference>
<dbReference type="Pfam" id="PF00046">
    <property type="entry name" value="Homeodomain"/>
    <property type="match status" value="1"/>
</dbReference>
<dbReference type="OMA" id="GNDWLMM"/>
<dbReference type="FunCoup" id="A0A1U8ADW1">
    <property type="interactions" value="129"/>
</dbReference>
<evidence type="ECO:0000259" key="12">
    <source>
        <dbReference type="PROSITE" id="PS50071"/>
    </source>
</evidence>
<evidence type="ECO:0000256" key="6">
    <source>
        <dbReference type="ARBA" id="ARBA00023163"/>
    </source>
</evidence>
<keyword evidence="6" id="KW-0804">Transcription</keyword>
<comment type="subcellular location">
    <subcellularLocation>
        <location evidence="1 9 10">Nucleus</location>
    </subcellularLocation>
</comment>
<protein>
    <submittedName>
        <fullName evidence="14">WUSCHEL-related homeobox 3-like</fullName>
    </submittedName>
</protein>
<evidence type="ECO:0000256" key="1">
    <source>
        <dbReference type="ARBA" id="ARBA00004123"/>
    </source>
</evidence>
<evidence type="ECO:0000256" key="4">
    <source>
        <dbReference type="ARBA" id="ARBA00023125"/>
    </source>
</evidence>
<dbReference type="PANTHER" id="PTHR45940">
    <property type="entry name" value="WUSCHEL-RELATED HOMEOBOX 1-RELATED"/>
    <property type="match status" value="1"/>
</dbReference>
<keyword evidence="11" id="KW-1133">Transmembrane helix</keyword>
<keyword evidence="5 9" id="KW-0371">Homeobox</keyword>
<feature type="transmembrane region" description="Helical" evidence="11">
    <location>
        <begin position="41"/>
        <end position="60"/>
    </location>
</feature>
<keyword evidence="3" id="KW-0805">Transcription regulation</keyword>
<dbReference type="GeneID" id="104599216"/>
<evidence type="ECO:0000256" key="9">
    <source>
        <dbReference type="PROSITE-ProRule" id="PRU00108"/>
    </source>
</evidence>
<comment type="similarity">
    <text evidence="8">Belongs to the WUS homeobox family.</text>
</comment>
<dbReference type="SUPFAM" id="SSF46689">
    <property type="entry name" value="Homeodomain-like"/>
    <property type="match status" value="1"/>
</dbReference>
<feature type="domain" description="Homeobox" evidence="12">
    <location>
        <begin position="71"/>
        <end position="136"/>
    </location>
</feature>
<dbReference type="Gene3D" id="1.10.10.60">
    <property type="entry name" value="Homeodomain-like"/>
    <property type="match status" value="1"/>
</dbReference>
<evidence type="ECO:0000256" key="3">
    <source>
        <dbReference type="ARBA" id="ARBA00023015"/>
    </source>
</evidence>
<keyword evidence="2" id="KW-0217">Developmental protein</keyword>
<dbReference type="OrthoDB" id="1932526at2759"/>
<dbReference type="AlphaFoldDB" id="A0A1U8ADW1"/>
<proteinExistence type="inferred from homology"/>
<keyword evidence="11" id="KW-0812">Transmembrane</keyword>
<evidence type="ECO:0000256" key="7">
    <source>
        <dbReference type="ARBA" id="ARBA00023242"/>
    </source>
</evidence>
<keyword evidence="11" id="KW-0472">Membrane</keyword>
<dbReference type="eggNOG" id="ENOG502S13K">
    <property type="taxonomic scope" value="Eukaryota"/>
</dbReference>
<keyword evidence="13" id="KW-1185">Reference proteome</keyword>
<sequence>MPHWGEHQHDKRGSTSAYNYPFASLPLHPFCLSFSSPLSSLSLSIVYISLYIHLCIHISTDSKRKCWKKMSPAASTRWCPTPEQIMILEEMYRGGIRTPNATQIQQITAHLSFYGKIEGKNVFYWFQNHKARERQKLRRKLCRQQQQQLSAHHHRFLHQIEQSDSSALHQPPLYNSAQLLPQAGGAKEASNDVMSYSSRKMDIPERDEKERSKWMYGRDWMMMMMMDIGPTTHCCNRPLKTLQLFPITTTSLKDECTTSNHLSCSTSTD</sequence>
<dbReference type="GO" id="GO:0005634">
    <property type="term" value="C:nucleus"/>
    <property type="evidence" value="ECO:0007669"/>
    <property type="project" value="UniProtKB-SubCell"/>
</dbReference>
<dbReference type="FunFam" id="1.10.10.60:FF:000146">
    <property type="entry name" value="WUSCHEL-related homeobox 4"/>
    <property type="match status" value="1"/>
</dbReference>
<dbReference type="PANTHER" id="PTHR45940:SF42">
    <property type="entry name" value="WUSCHEL-RELATED HOMEOBOX 3"/>
    <property type="match status" value="1"/>
</dbReference>
<gene>
    <name evidence="14" type="primary">LOC104599216</name>
</gene>
<evidence type="ECO:0000256" key="11">
    <source>
        <dbReference type="SAM" id="Phobius"/>
    </source>
</evidence>
<dbReference type="GO" id="GO:0003700">
    <property type="term" value="F:DNA-binding transcription factor activity"/>
    <property type="evidence" value="ECO:0007669"/>
    <property type="project" value="InterPro"/>
</dbReference>
<dbReference type="CDD" id="cd00086">
    <property type="entry name" value="homeodomain"/>
    <property type="match status" value="1"/>
</dbReference>
<accession>A0A1U8ADW1</accession>
<organism evidence="13 14">
    <name type="scientific">Nelumbo nucifera</name>
    <name type="common">Sacred lotus</name>
    <dbReference type="NCBI Taxonomy" id="4432"/>
    <lineage>
        <taxon>Eukaryota</taxon>
        <taxon>Viridiplantae</taxon>
        <taxon>Streptophyta</taxon>
        <taxon>Embryophyta</taxon>
        <taxon>Tracheophyta</taxon>
        <taxon>Spermatophyta</taxon>
        <taxon>Magnoliopsida</taxon>
        <taxon>Proteales</taxon>
        <taxon>Nelumbonaceae</taxon>
        <taxon>Nelumbo</taxon>
    </lineage>
</organism>
<dbReference type="PROSITE" id="PS50071">
    <property type="entry name" value="HOMEOBOX_2"/>
    <property type="match status" value="1"/>
</dbReference>
<dbReference type="GO" id="GO:0003677">
    <property type="term" value="F:DNA binding"/>
    <property type="evidence" value="ECO:0007669"/>
    <property type="project" value="UniProtKB-UniRule"/>
</dbReference>
<evidence type="ECO:0000313" key="13">
    <source>
        <dbReference type="Proteomes" id="UP000189703"/>
    </source>
</evidence>
<name>A0A1U8ADW1_NELNU</name>
<dbReference type="InterPro" id="IPR001356">
    <property type="entry name" value="HD"/>
</dbReference>
<evidence type="ECO:0000256" key="10">
    <source>
        <dbReference type="RuleBase" id="RU000682"/>
    </source>
</evidence>
<dbReference type="InParanoid" id="A0A1U8ADW1"/>
<dbReference type="GO" id="GO:0099402">
    <property type="term" value="P:plant organ development"/>
    <property type="evidence" value="ECO:0007669"/>
    <property type="project" value="InterPro"/>
</dbReference>
<keyword evidence="7 9" id="KW-0539">Nucleus</keyword>
<evidence type="ECO:0000256" key="5">
    <source>
        <dbReference type="ARBA" id="ARBA00023155"/>
    </source>
</evidence>
<dbReference type="KEGG" id="nnu:104599216"/>
<dbReference type="InterPro" id="IPR044555">
    <property type="entry name" value="WUSCHEL-like"/>
</dbReference>
<dbReference type="Proteomes" id="UP000189703">
    <property type="component" value="Unplaced"/>
</dbReference>
<evidence type="ECO:0000313" key="14">
    <source>
        <dbReference type="RefSeq" id="XP_010259966.1"/>
    </source>
</evidence>
<reference evidence="14" key="1">
    <citation type="submission" date="2025-08" db="UniProtKB">
        <authorList>
            <consortium name="RefSeq"/>
        </authorList>
    </citation>
    <scope>IDENTIFICATION</scope>
</reference>
<dbReference type="InterPro" id="IPR009057">
    <property type="entry name" value="Homeodomain-like_sf"/>
</dbReference>
<evidence type="ECO:0000256" key="8">
    <source>
        <dbReference type="ARBA" id="ARBA00024040"/>
    </source>
</evidence>
<feature type="DNA-binding region" description="Homeobox" evidence="9">
    <location>
        <begin position="73"/>
        <end position="137"/>
    </location>
</feature>
<keyword evidence="4 9" id="KW-0238">DNA-binding</keyword>